<feature type="compositionally biased region" description="Gly residues" evidence="1">
    <location>
        <begin position="226"/>
        <end position="246"/>
    </location>
</feature>
<feature type="compositionally biased region" description="Low complexity" evidence="1">
    <location>
        <begin position="215"/>
        <end position="225"/>
    </location>
</feature>
<feature type="region of interest" description="Disordered" evidence="1">
    <location>
        <begin position="77"/>
        <end position="103"/>
    </location>
</feature>
<keyword evidence="2" id="KW-0472">Membrane</keyword>
<dbReference type="OrthoDB" id="1550941at2"/>
<dbReference type="EMBL" id="FNXG01000006">
    <property type="protein sequence ID" value="SEI10342.1"/>
    <property type="molecule type" value="Genomic_DNA"/>
</dbReference>
<evidence type="ECO:0000256" key="2">
    <source>
        <dbReference type="SAM" id="Phobius"/>
    </source>
</evidence>
<reference evidence="4" key="1">
    <citation type="submission" date="2016-10" db="EMBL/GenBank/DDBJ databases">
        <authorList>
            <person name="Varghese N."/>
            <person name="Submissions S."/>
        </authorList>
    </citation>
    <scope>NUCLEOTIDE SEQUENCE [LARGE SCALE GENOMIC DNA]</scope>
    <source>
        <strain evidence="4">DSM 11593</strain>
    </source>
</reference>
<accession>A0A1H6NJ37</accession>
<organism evidence="3 4">
    <name type="scientific">Paracoccus alkenifer</name>
    <dbReference type="NCBI Taxonomy" id="65735"/>
    <lineage>
        <taxon>Bacteria</taxon>
        <taxon>Pseudomonadati</taxon>
        <taxon>Pseudomonadota</taxon>
        <taxon>Alphaproteobacteria</taxon>
        <taxon>Rhodobacterales</taxon>
        <taxon>Paracoccaceae</taxon>
        <taxon>Paracoccus</taxon>
    </lineage>
</organism>
<feature type="compositionally biased region" description="Basic and acidic residues" evidence="1">
    <location>
        <begin position="248"/>
        <end position="257"/>
    </location>
</feature>
<dbReference type="RefSeq" id="WP_090848802.1">
    <property type="nucleotide sequence ID" value="NZ_FNXG01000006.1"/>
</dbReference>
<feature type="transmembrane region" description="Helical" evidence="2">
    <location>
        <begin position="12"/>
        <end position="37"/>
    </location>
</feature>
<dbReference type="Proteomes" id="UP000199125">
    <property type="component" value="Unassembled WGS sequence"/>
</dbReference>
<evidence type="ECO:0000313" key="4">
    <source>
        <dbReference type="Proteomes" id="UP000199125"/>
    </source>
</evidence>
<keyword evidence="2" id="KW-0812">Transmembrane</keyword>
<proteinExistence type="predicted"/>
<keyword evidence="2" id="KW-1133">Transmembrane helix</keyword>
<evidence type="ECO:0000313" key="3">
    <source>
        <dbReference type="EMBL" id="SEI10342.1"/>
    </source>
</evidence>
<name>A0A1H6NJ37_9RHOB</name>
<keyword evidence="4" id="KW-1185">Reference proteome</keyword>
<gene>
    <name evidence="3" type="ORF">SAMN04488075_2893</name>
</gene>
<sequence length="257" mass="26730">MRFLDFSSWQTILTSILGILLFSLIAMGIRVMMMLTIQQRQQRMNRQINERLRVLIAAYKVLGGSFTGRLTVDPAHLGRSRRRADPDPDAASAAAGDVPQGEPAPEDLALIAVETGGGTDPSAPPTFVLERRVQIRDAVEAALADILLLGTETQVELAARAASDMAAGRPIHTAELVASLRDYIRKALDLEKIPARVAIPAQGPTRPGSSGGRGARSTGAGASSRGAGGAGGGAGMGMGMGMGMGAGRRPDDPPPSA</sequence>
<protein>
    <submittedName>
        <fullName evidence="3">Uncharacterized protein</fullName>
    </submittedName>
</protein>
<dbReference type="AlphaFoldDB" id="A0A1H6NJ37"/>
<dbReference type="STRING" id="65735.SAMN04488075_2893"/>
<feature type="region of interest" description="Disordered" evidence="1">
    <location>
        <begin position="200"/>
        <end position="257"/>
    </location>
</feature>
<evidence type="ECO:0000256" key="1">
    <source>
        <dbReference type="SAM" id="MobiDB-lite"/>
    </source>
</evidence>